<feature type="region of interest" description="Disordered" evidence="1">
    <location>
        <begin position="1"/>
        <end position="205"/>
    </location>
</feature>
<protein>
    <submittedName>
        <fullName evidence="3">Hlh transcription factor</fullName>
    </submittedName>
</protein>
<feature type="compositionally biased region" description="Low complexity" evidence="1">
    <location>
        <begin position="146"/>
        <end position="172"/>
    </location>
</feature>
<feature type="compositionally biased region" description="Polar residues" evidence="1">
    <location>
        <begin position="299"/>
        <end position="313"/>
    </location>
</feature>
<sequence>MPRPILPPTPASSTDLKAQDGAKQLAALQLSFELPPPAMTSHEHPQQPSSSEPNRVSPTATTGGAAPQQTPPETPYPVQPSETVKSRRRSSANQPPKSQFSLPPPPTRSRKIIQVKPRSPDEHRGSGPGSGPGPSSGGGAKGAGGAARSSAHAGSQQQATTATAATPAAAGGSKKKQPSATSAAGRKIARKTAHSLIERRRRSKMNEEFAVLKGMVPACTGEMHKLAILQASIEYLRYLEDCVARLKARQDVDPESQPVELSQPPRPDREQFHAEPRSQSFTGGNSPDVDMTGSEERSPTWTGSHPRSQQPSVSPALIGRDSGLNYNSRPSVSTDQRHYSFSASGDVSPALGPQAYHYAHSTHSASGSTLTSPALAPQRDIDQEATAALLMLNQIDRRGINRTPSGRGMSVRDLLTT</sequence>
<dbReference type="Proteomes" id="UP001244011">
    <property type="component" value="Unassembled WGS sequence"/>
</dbReference>
<dbReference type="Gene3D" id="4.10.280.10">
    <property type="entry name" value="Helix-loop-helix DNA-binding domain"/>
    <property type="match status" value="1"/>
</dbReference>
<name>A0AAJ0C4P7_9PEZI</name>
<accession>A0AAJ0C4P7</accession>
<dbReference type="InterPro" id="IPR011598">
    <property type="entry name" value="bHLH_dom"/>
</dbReference>
<dbReference type="CDD" id="cd00083">
    <property type="entry name" value="bHLH_SF"/>
    <property type="match status" value="1"/>
</dbReference>
<dbReference type="GO" id="GO:0046983">
    <property type="term" value="F:protein dimerization activity"/>
    <property type="evidence" value="ECO:0007669"/>
    <property type="project" value="InterPro"/>
</dbReference>
<dbReference type="PROSITE" id="PS50888">
    <property type="entry name" value="BHLH"/>
    <property type="match status" value="1"/>
</dbReference>
<feature type="compositionally biased region" description="Polar residues" evidence="1">
    <location>
        <begin position="324"/>
        <end position="345"/>
    </location>
</feature>
<feature type="compositionally biased region" description="Pro residues" evidence="1">
    <location>
        <begin position="1"/>
        <end position="10"/>
    </location>
</feature>
<feature type="domain" description="BHLH" evidence="2">
    <location>
        <begin position="189"/>
        <end position="239"/>
    </location>
</feature>
<dbReference type="RefSeq" id="XP_060286098.1">
    <property type="nucleotide sequence ID" value="XM_060423423.1"/>
</dbReference>
<comment type="caution">
    <text evidence="3">The sequence shown here is derived from an EMBL/GenBank/DDBJ whole genome shotgun (WGS) entry which is preliminary data.</text>
</comment>
<dbReference type="EMBL" id="MU839001">
    <property type="protein sequence ID" value="KAK1769885.1"/>
    <property type="molecule type" value="Genomic_DNA"/>
</dbReference>
<dbReference type="AlphaFoldDB" id="A0AAJ0C4P7"/>
<evidence type="ECO:0000259" key="2">
    <source>
        <dbReference type="PROSITE" id="PS50888"/>
    </source>
</evidence>
<feature type="compositionally biased region" description="Pro residues" evidence="1">
    <location>
        <begin position="69"/>
        <end position="78"/>
    </location>
</feature>
<feature type="region of interest" description="Disordered" evidence="1">
    <location>
        <begin position="249"/>
        <end position="345"/>
    </location>
</feature>
<dbReference type="SUPFAM" id="SSF47459">
    <property type="entry name" value="HLH, helix-loop-helix DNA-binding domain"/>
    <property type="match status" value="1"/>
</dbReference>
<proteinExistence type="predicted"/>
<dbReference type="GeneID" id="85306610"/>
<dbReference type="Pfam" id="PF00010">
    <property type="entry name" value="HLH"/>
    <property type="match status" value="1"/>
</dbReference>
<dbReference type="SMART" id="SM00353">
    <property type="entry name" value="HLH"/>
    <property type="match status" value="1"/>
</dbReference>
<dbReference type="PANTHER" id="PTHR46266">
    <property type="entry name" value="TRANSCRIPTION FACTOR TT8"/>
    <property type="match status" value="1"/>
</dbReference>
<evidence type="ECO:0000256" key="1">
    <source>
        <dbReference type="SAM" id="MobiDB-lite"/>
    </source>
</evidence>
<dbReference type="InterPro" id="IPR036638">
    <property type="entry name" value="HLH_DNA-bd_sf"/>
</dbReference>
<evidence type="ECO:0000313" key="4">
    <source>
        <dbReference type="Proteomes" id="UP001244011"/>
    </source>
</evidence>
<dbReference type="PANTHER" id="PTHR46266:SF4">
    <property type="entry name" value="TRANSCRIPTION FACTOR TT8"/>
    <property type="match status" value="1"/>
</dbReference>
<organism evidence="3 4">
    <name type="scientific">Phialemonium atrogriseum</name>
    <dbReference type="NCBI Taxonomy" id="1093897"/>
    <lineage>
        <taxon>Eukaryota</taxon>
        <taxon>Fungi</taxon>
        <taxon>Dikarya</taxon>
        <taxon>Ascomycota</taxon>
        <taxon>Pezizomycotina</taxon>
        <taxon>Sordariomycetes</taxon>
        <taxon>Sordariomycetidae</taxon>
        <taxon>Cephalothecales</taxon>
        <taxon>Cephalothecaceae</taxon>
        <taxon>Phialemonium</taxon>
    </lineage>
</organism>
<feature type="compositionally biased region" description="Gly residues" evidence="1">
    <location>
        <begin position="126"/>
        <end position="145"/>
    </location>
</feature>
<feature type="compositionally biased region" description="Polar residues" evidence="1">
    <location>
        <begin position="46"/>
        <end position="57"/>
    </location>
</feature>
<reference evidence="3" key="1">
    <citation type="submission" date="2023-06" db="EMBL/GenBank/DDBJ databases">
        <title>Genome-scale phylogeny and comparative genomics of the fungal order Sordariales.</title>
        <authorList>
            <consortium name="Lawrence Berkeley National Laboratory"/>
            <person name="Hensen N."/>
            <person name="Bonometti L."/>
            <person name="Westerberg I."/>
            <person name="Brannstrom I.O."/>
            <person name="Guillou S."/>
            <person name="Cros-Aarteil S."/>
            <person name="Calhoun S."/>
            <person name="Haridas S."/>
            <person name="Kuo A."/>
            <person name="Mondo S."/>
            <person name="Pangilinan J."/>
            <person name="Riley R."/>
            <person name="Labutti K."/>
            <person name="Andreopoulos B."/>
            <person name="Lipzen A."/>
            <person name="Chen C."/>
            <person name="Yanf M."/>
            <person name="Daum C."/>
            <person name="Ng V."/>
            <person name="Clum A."/>
            <person name="Steindorff A."/>
            <person name="Ohm R."/>
            <person name="Martin F."/>
            <person name="Silar P."/>
            <person name="Natvig D."/>
            <person name="Lalanne C."/>
            <person name="Gautier V."/>
            <person name="Ament-Velasquez S.L."/>
            <person name="Kruys A."/>
            <person name="Hutchinson M.I."/>
            <person name="Powell A.J."/>
            <person name="Barry K."/>
            <person name="Miller A.N."/>
            <person name="Grigoriev I.V."/>
            <person name="Debuchy R."/>
            <person name="Gladieux P."/>
            <person name="Thoren M.H."/>
            <person name="Johannesson H."/>
        </authorList>
    </citation>
    <scope>NUCLEOTIDE SEQUENCE</scope>
    <source>
        <strain evidence="3">8032-3</strain>
    </source>
</reference>
<feature type="compositionally biased region" description="Low complexity" evidence="1">
    <location>
        <begin position="58"/>
        <end position="68"/>
    </location>
</feature>
<feature type="compositionally biased region" description="Basic and acidic residues" evidence="1">
    <location>
        <begin position="266"/>
        <end position="276"/>
    </location>
</feature>
<feature type="compositionally biased region" description="Basic residues" evidence="1">
    <location>
        <begin position="187"/>
        <end position="203"/>
    </location>
</feature>
<evidence type="ECO:0000313" key="3">
    <source>
        <dbReference type="EMBL" id="KAK1769885.1"/>
    </source>
</evidence>
<keyword evidence="4" id="KW-1185">Reference proteome</keyword>
<gene>
    <name evidence="3" type="ORF">QBC33DRAFT_303836</name>
</gene>